<dbReference type="PANTHER" id="PTHR46558">
    <property type="entry name" value="TRACRIPTIONAL REGULATORY PROTEIN-RELATED-RELATED"/>
    <property type="match status" value="1"/>
</dbReference>
<evidence type="ECO:0000256" key="1">
    <source>
        <dbReference type="ARBA" id="ARBA00023125"/>
    </source>
</evidence>
<dbReference type="Pfam" id="PF01381">
    <property type="entry name" value="HTH_3"/>
    <property type="match status" value="1"/>
</dbReference>
<keyword evidence="1" id="KW-0238">DNA-binding</keyword>
<dbReference type="Proteomes" id="UP000287601">
    <property type="component" value="Chromosome"/>
</dbReference>
<dbReference type="EMBL" id="CP035281">
    <property type="protein sequence ID" value="QAT43679.1"/>
    <property type="molecule type" value="Genomic_DNA"/>
</dbReference>
<protein>
    <submittedName>
        <fullName evidence="3">XRE family transcriptional regulator</fullName>
    </submittedName>
</protein>
<dbReference type="OrthoDB" id="371153at2"/>
<dbReference type="KEGG" id="amij:EQM06_10845"/>
<evidence type="ECO:0000313" key="4">
    <source>
        <dbReference type="Proteomes" id="UP000287601"/>
    </source>
</evidence>
<sequence>MTEIQLKNMAQRIKARRKELGFTQESFCEAIDLSASSYTKIENAFQKPALDTLIRIADMLHLSLDYIVFGSEERRPKEVLDTDILKVLLESTDSDTLKSASAFLAQAAKIKKQ</sequence>
<dbReference type="CDD" id="cd00093">
    <property type="entry name" value="HTH_XRE"/>
    <property type="match status" value="1"/>
</dbReference>
<dbReference type="Gene3D" id="1.10.260.40">
    <property type="entry name" value="lambda repressor-like DNA-binding domains"/>
    <property type="match status" value="1"/>
</dbReference>
<dbReference type="SUPFAM" id="SSF47413">
    <property type="entry name" value="lambda repressor-like DNA-binding domains"/>
    <property type="match status" value="1"/>
</dbReference>
<proteinExistence type="predicted"/>
<accession>A0A410PXM1</accession>
<dbReference type="SMART" id="SM00530">
    <property type="entry name" value="HTH_XRE"/>
    <property type="match status" value="1"/>
</dbReference>
<dbReference type="PANTHER" id="PTHR46558:SF11">
    <property type="entry name" value="HTH-TYPE TRANSCRIPTIONAL REGULATOR XRE"/>
    <property type="match status" value="1"/>
</dbReference>
<name>A0A410PXM1_9FIRM</name>
<dbReference type="PROSITE" id="PS50943">
    <property type="entry name" value="HTH_CROC1"/>
    <property type="match status" value="1"/>
</dbReference>
<evidence type="ECO:0000313" key="3">
    <source>
        <dbReference type="EMBL" id="QAT43679.1"/>
    </source>
</evidence>
<reference evidence="3 4" key="1">
    <citation type="submission" date="2019-01" db="EMBL/GenBank/DDBJ databases">
        <title>Draft genomes of a novel of Aminipila strains.</title>
        <authorList>
            <person name="Ma S."/>
        </authorList>
    </citation>
    <scope>NUCLEOTIDE SEQUENCE [LARGE SCALE GENOMIC DNA]</scope>
    <source>
        <strain evidence="4">JN-39</strain>
    </source>
</reference>
<evidence type="ECO:0000259" key="2">
    <source>
        <dbReference type="PROSITE" id="PS50943"/>
    </source>
</evidence>
<organism evidence="3 4">
    <name type="scientific">Aminipila luticellarii</name>
    <dbReference type="NCBI Taxonomy" id="2507160"/>
    <lineage>
        <taxon>Bacteria</taxon>
        <taxon>Bacillati</taxon>
        <taxon>Bacillota</taxon>
        <taxon>Clostridia</taxon>
        <taxon>Peptostreptococcales</taxon>
        <taxon>Anaerovoracaceae</taxon>
        <taxon>Aminipila</taxon>
    </lineage>
</organism>
<dbReference type="InterPro" id="IPR010982">
    <property type="entry name" value="Lambda_DNA-bd_dom_sf"/>
</dbReference>
<feature type="domain" description="HTH cro/C1-type" evidence="2">
    <location>
        <begin position="13"/>
        <end position="67"/>
    </location>
</feature>
<dbReference type="InterPro" id="IPR001387">
    <property type="entry name" value="Cro/C1-type_HTH"/>
</dbReference>
<dbReference type="RefSeq" id="WP_128746456.1">
    <property type="nucleotide sequence ID" value="NZ_CP035281.1"/>
</dbReference>
<dbReference type="GO" id="GO:0003677">
    <property type="term" value="F:DNA binding"/>
    <property type="evidence" value="ECO:0007669"/>
    <property type="project" value="UniProtKB-KW"/>
</dbReference>
<keyword evidence="4" id="KW-1185">Reference proteome</keyword>
<gene>
    <name evidence="3" type="ORF">EQM06_10845</name>
</gene>
<dbReference type="AlphaFoldDB" id="A0A410PXM1"/>